<evidence type="ECO:0000313" key="1">
    <source>
        <dbReference type="EMBL" id="MCF1750042.1"/>
    </source>
</evidence>
<dbReference type="SUPFAM" id="SSF47598">
    <property type="entry name" value="Ribbon-helix-helix"/>
    <property type="match status" value="1"/>
</dbReference>
<gene>
    <name evidence="1" type="ORF">L0U89_03090</name>
</gene>
<name>A0ABS9BRE6_9BACT</name>
<accession>A0ABS9BRE6</accession>
<evidence type="ECO:0000313" key="2">
    <source>
        <dbReference type="Proteomes" id="UP001201449"/>
    </source>
</evidence>
<dbReference type="Pfam" id="PF19891">
    <property type="entry name" value="DUF6364"/>
    <property type="match status" value="1"/>
</dbReference>
<organism evidence="1 2">
    <name type="scientific">Mariniradius sediminis</name>
    <dbReference type="NCBI Taxonomy" id="2909237"/>
    <lineage>
        <taxon>Bacteria</taxon>
        <taxon>Pseudomonadati</taxon>
        <taxon>Bacteroidota</taxon>
        <taxon>Cytophagia</taxon>
        <taxon>Cytophagales</taxon>
        <taxon>Cyclobacteriaceae</taxon>
        <taxon>Mariniradius</taxon>
    </lineage>
</organism>
<dbReference type="EMBL" id="JAKEVZ010000002">
    <property type="protein sequence ID" value="MCF1750042.1"/>
    <property type="molecule type" value="Genomic_DNA"/>
</dbReference>
<reference evidence="1 2" key="1">
    <citation type="submission" date="2022-01" db="EMBL/GenBank/DDBJ databases">
        <title>Mariniradius saccharolyticus sp. nov., isolated from sediment of a river.</title>
        <authorList>
            <person name="Liu H."/>
        </authorList>
    </citation>
    <scope>NUCLEOTIDE SEQUENCE [LARGE SCALE GENOMIC DNA]</scope>
    <source>
        <strain evidence="1 2">RY-2</strain>
    </source>
</reference>
<dbReference type="Proteomes" id="UP001201449">
    <property type="component" value="Unassembled WGS sequence"/>
</dbReference>
<dbReference type="RefSeq" id="WP_234860181.1">
    <property type="nucleotide sequence ID" value="NZ_JAKEVZ010000002.1"/>
</dbReference>
<comment type="caution">
    <text evidence="1">The sequence shown here is derived from an EMBL/GenBank/DDBJ whole genome shotgun (WGS) entry which is preliminary data.</text>
</comment>
<protein>
    <submittedName>
        <fullName evidence="1">DUF6364 family protein</fullName>
    </submittedName>
</protein>
<sequence>MDTKLTLKLEKEVIEKAKEYASAQRRSLSSLVESYLKSLVTKENPESDPEISPYVKSLKTGVKVPLDLDPKEVYSDFLAEKYK</sequence>
<keyword evidence="2" id="KW-1185">Reference proteome</keyword>
<dbReference type="InterPro" id="IPR045944">
    <property type="entry name" value="DUF6364"/>
</dbReference>
<proteinExistence type="predicted"/>
<dbReference type="InterPro" id="IPR010985">
    <property type="entry name" value="Ribbon_hlx_hlx"/>
</dbReference>